<name>A0A2H9ZYJ9_9ASPA</name>
<dbReference type="EMBL" id="KZ452538">
    <property type="protein sequence ID" value="PKA48356.1"/>
    <property type="molecule type" value="Genomic_DNA"/>
</dbReference>
<protein>
    <submittedName>
        <fullName evidence="1">Uncharacterized protein</fullName>
    </submittedName>
</protein>
<sequence length="92" mass="10149">MLGHRGAALVPTVAYSREAIAYSPEYHSAICIFFSRRHREQASDFSAASTFCHRRHQKEYAAASHKYAATSREYAAAGTNAAPRCPNMKVDG</sequence>
<gene>
    <name evidence="1" type="ORF">AXF42_Ash020448</name>
</gene>
<keyword evidence="2" id="KW-1185">Reference proteome</keyword>
<accession>A0A2H9ZYJ9</accession>
<reference evidence="1 2" key="1">
    <citation type="journal article" date="2017" name="Nature">
        <title>The Apostasia genome and the evolution of orchids.</title>
        <authorList>
            <person name="Zhang G.Q."/>
            <person name="Liu K.W."/>
            <person name="Li Z."/>
            <person name="Lohaus R."/>
            <person name="Hsiao Y.Y."/>
            <person name="Niu S.C."/>
            <person name="Wang J.Y."/>
            <person name="Lin Y.C."/>
            <person name="Xu Q."/>
            <person name="Chen L.J."/>
            <person name="Yoshida K."/>
            <person name="Fujiwara S."/>
            <person name="Wang Z.W."/>
            <person name="Zhang Y.Q."/>
            <person name="Mitsuda N."/>
            <person name="Wang M."/>
            <person name="Liu G.H."/>
            <person name="Pecoraro L."/>
            <person name="Huang H.X."/>
            <person name="Xiao X.J."/>
            <person name="Lin M."/>
            <person name="Wu X.Y."/>
            <person name="Wu W.L."/>
            <person name="Chen Y.Y."/>
            <person name="Chang S.B."/>
            <person name="Sakamoto S."/>
            <person name="Ohme-Takagi M."/>
            <person name="Yagi M."/>
            <person name="Zeng S.J."/>
            <person name="Shen C.Y."/>
            <person name="Yeh C.M."/>
            <person name="Luo Y.B."/>
            <person name="Tsai W.C."/>
            <person name="Van de Peer Y."/>
            <person name="Liu Z.J."/>
        </authorList>
    </citation>
    <scope>NUCLEOTIDE SEQUENCE [LARGE SCALE GENOMIC DNA]</scope>
    <source>
        <strain evidence="2">cv. Shenzhen</strain>
        <tissue evidence="1">Stem</tissue>
    </source>
</reference>
<evidence type="ECO:0000313" key="2">
    <source>
        <dbReference type="Proteomes" id="UP000236161"/>
    </source>
</evidence>
<organism evidence="1 2">
    <name type="scientific">Apostasia shenzhenica</name>
    <dbReference type="NCBI Taxonomy" id="1088818"/>
    <lineage>
        <taxon>Eukaryota</taxon>
        <taxon>Viridiplantae</taxon>
        <taxon>Streptophyta</taxon>
        <taxon>Embryophyta</taxon>
        <taxon>Tracheophyta</taxon>
        <taxon>Spermatophyta</taxon>
        <taxon>Magnoliopsida</taxon>
        <taxon>Liliopsida</taxon>
        <taxon>Asparagales</taxon>
        <taxon>Orchidaceae</taxon>
        <taxon>Apostasioideae</taxon>
        <taxon>Apostasia</taxon>
    </lineage>
</organism>
<dbReference type="Proteomes" id="UP000236161">
    <property type="component" value="Unassembled WGS sequence"/>
</dbReference>
<dbReference type="AlphaFoldDB" id="A0A2H9ZYJ9"/>
<proteinExistence type="predicted"/>
<evidence type="ECO:0000313" key="1">
    <source>
        <dbReference type="EMBL" id="PKA48356.1"/>
    </source>
</evidence>